<sequence length="126" mass="14536">MRRTLNAARLVYPHKKILNQQDLVFVERCQAMIALGEAALKPFSDILDPLRRVDEEGDDLLTLLMTMMLDTQMNTAETANLLFLHRNTIYYRLRHSKQILGSDPFIMPAMTNIYTALAIERLLNTN</sequence>
<dbReference type="InterPro" id="IPR051448">
    <property type="entry name" value="CdaR-like_regulators"/>
</dbReference>
<proteinExistence type="predicted"/>
<dbReference type="InterPro" id="IPR025736">
    <property type="entry name" value="PucR_C-HTH_dom"/>
</dbReference>
<feature type="domain" description="PucR C-terminal helix-turn-helix" evidence="1">
    <location>
        <begin position="67"/>
        <end position="119"/>
    </location>
</feature>
<gene>
    <name evidence="2" type="ORF">SDC9_181591</name>
</gene>
<protein>
    <recommendedName>
        <fullName evidence="1">PucR C-terminal helix-turn-helix domain-containing protein</fullName>
    </recommendedName>
</protein>
<dbReference type="PANTHER" id="PTHR33744:SF16">
    <property type="entry name" value="CARBOHYDRATE DIACID REGULATOR"/>
    <property type="match status" value="1"/>
</dbReference>
<name>A0A645H529_9ZZZZ</name>
<comment type="caution">
    <text evidence="2">The sequence shown here is derived from an EMBL/GenBank/DDBJ whole genome shotgun (WGS) entry which is preliminary data.</text>
</comment>
<reference evidence="2" key="1">
    <citation type="submission" date="2019-08" db="EMBL/GenBank/DDBJ databases">
        <authorList>
            <person name="Kucharzyk K."/>
            <person name="Murdoch R.W."/>
            <person name="Higgins S."/>
            <person name="Loffler F."/>
        </authorList>
    </citation>
    <scope>NUCLEOTIDE SEQUENCE</scope>
</reference>
<dbReference type="Gene3D" id="1.10.10.2840">
    <property type="entry name" value="PucR C-terminal helix-turn-helix domain"/>
    <property type="match status" value="1"/>
</dbReference>
<dbReference type="PANTHER" id="PTHR33744">
    <property type="entry name" value="CARBOHYDRATE DIACID REGULATOR"/>
    <property type="match status" value="1"/>
</dbReference>
<dbReference type="Pfam" id="PF13556">
    <property type="entry name" value="HTH_30"/>
    <property type="match status" value="1"/>
</dbReference>
<dbReference type="EMBL" id="VSSQ01086962">
    <property type="protein sequence ID" value="MPN34098.1"/>
    <property type="molecule type" value="Genomic_DNA"/>
</dbReference>
<accession>A0A645H529</accession>
<dbReference type="InterPro" id="IPR042070">
    <property type="entry name" value="PucR_C-HTH_sf"/>
</dbReference>
<evidence type="ECO:0000313" key="2">
    <source>
        <dbReference type="EMBL" id="MPN34098.1"/>
    </source>
</evidence>
<dbReference type="AlphaFoldDB" id="A0A645H529"/>
<evidence type="ECO:0000259" key="1">
    <source>
        <dbReference type="Pfam" id="PF13556"/>
    </source>
</evidence>
<organism evidence="2">
    <name type="scientific">bioreactor metagenome</name>
    <dbReference type="NCBI Taxonomy" id="1076179"/>
    <lineage>
        <taxon>unclassified sequences</taxon>
        <taxon>metagenomes</taxon>
        <taxon>ecological metagenomes</taxon>
    </lineage>
</organism>